<dbReference type="PROSITE" id="PS50268">
    <property type="entry name" value="CADHERIN_2"/>
    <property type="match status" value="1"/>
</dbReference>
<name>A0A5K3FJ60_MESCO</name>
<dbReference type="WBParaSite" id="MCU_008931-RA">
    <property type="protein sequence ID" value="MCU_008931-RA"/>
    <property type="gene ID" value="MCU_008931"/>
</dbReference>
<dbReference type="GO" id="GO:0005509">
    <property type="term" value="F:calcium ion binding"/>
    <property type="evidence" value="ECO:0007669"/>
    <property type="project" value="UniProtKB-UniRule"/>
</dbReference>
<dbReference type="GO" id="GO:0016020">
    <property type="term" value="C:membrane"/>
    <property type="evidence" value="ECO:0007669"/>
    <property type="project" value="InterPro"/>
</dbReference>
<dbReference type="SUPFAM" id="SSF49313">
    <property type="entry name" value="Cadherin-like"/>
    <property type="match status" value="1"/>
</dbReference>
<protein>
    <submittedName>
        <fullName evidence="3">Cadherin domain-containing protein</fullName>
    </submittedName>
</protein>
<sequence>MYTFQIEAYDCDSPPNYSERVLVQVNIRAEEQLRFAEPEYNFSVVTYSSVGAICGKVTVMHESFNHQIDGNNQCGYSLLAGDMVPFTVDSHGVIRTREVLTKDSPKIYIFRVQYRDCGVLRVETVTAVVNIKVIENSCEPRWKGLPQSVYYSLAEPQPKRLLWPQSYTLEMCGMTCEDSPRIVTQVSLNHGRPDMTLYPANPAFCRHDPRSLYEQRKLCG</sequence>
<dbReference type="Gene3D" id="2.60.40.60">
    <property type="entry name" value="Cadherins"/>
    <property type="match status" value="1"/>
</dbReference>
<feature type="domain" description="Cadherin" evidence="2">
    <location>
        <begin position="36"/>
        <end position="148"/>
    </location>
</feature>
<keyword evidence="1" id="KW-0106">Calcium</keyword>
<dbReference type="CDD" id="cd11304">
    <property type="entry name" value="Cadherin_repeat"/>
    <property type="match status" value="1"/>
</dbReference>
<organism evidence="3">
    <name type="scientific">Mesocestoides corti</name>
    <name type="common">Flatworm</name>
    <dbReference type="NCBI Taxonomy" id="53468"/>
    <lineage>
        <taxon>Eukaryota</taxon>
        <taxon>Metazoa</taxon>
        <taxon>Spiralia</taxon>
        <taxon>Lophotrochozoa</taxon>
        <taxon>Platyhelminthes</taxon>
        <taxon>Cestoda</taxon>
        <taxon>Eucestoda</taxon>
        <taxon>Cyclophyllidea</taxon>
        <taxon>Mesocestoididae</taxon>
        <taxon>Mesocestoides</taxon>
    </lineage>
</organism>
<dbReference type="AlphaFoldDB" id="A0A5K3FJ60"/>
<dbReference type="InterPro" id="IPR015919">
    <property type="entry name" value="Cadherin-like_sf"/>
</dbReference>
<reference evidence="3" key="1">
    <citation type="submission" date="2019-11" db="UniProtKB">
        <authorList>
            <consortium name="WormBaseParasite"/>
        </authorList>
    </citation>
    <scope>IDENTIFICATION</scope>
</reference>
<evidence type="ECO:0000313" key="3">
    <source>
        <dbReference type="WBParaSite" id="MCU_008931-RA"/>
    </source>
</evidence>
<accession>A0A5K3FJ60</accession>
<dbReference type="InterPro" id="IPR002126">
    <property type="entry name" value="Cadherin-like_dom"/>
</dbReference>
<evidence type="ECO:0000259" key="2">
    <source>
        <dbReference type="PROSITE" id="PS50268"/>
    </source>
</evidence>
<dbReference type="GO" id="GO:0007156">
    <property type="term" value="P:homophilic cell adhesion via plasma membrane adhesion molecules"/>
    <property type="evidence" value="ECO:0007669"/>
    <property type="project" value="InterPro"/>
</dbReference>
<evidence type="ECO:0000256" key="1">
    <source>
        <dbReference type="PROSITE-ProRule" id="PRU00043"/>
    </source>
</evidence>
<proteinExistence type="predicted"/>